<dbReference type="Proteomes" id="UP000002027">
    <property type="component" value="Chromosome 1"/>
</dbReference>
<feature type="domain" description="Ketoreductase" evidence="4">
    <location>
        <begin position="8"/>
        <end position="192"/>
    </location>
</feature>
<reference evidence="6" key="1">
    <citation type="submission" date="2009-11" db="EMBL/GenBank/DDBJ databases">
        <title>The complete chromosome 1 of Sphaerobacter thermophilus DSM 20745.</title>
        <authorList>
            <person name="Lucas S."/>
            <person name="Copeland A."/>
            <person name="Lapidus A."/>
            <person name="Glavina del Rio T."/>
            <person name="Dalin E."/>
            <person name="Tice H."/>
            <person name="Bruce D."/>
            <person name="Goodwin L."/>
            <person name="Pitluck S."/>
            <person name="Kyrpides N."/>
            <person name="Mavromatis K."/>
            <person name="Ivanova N."/>
            <person name="Mikhailova N."/>
            <person name="LaButti K.M."/>
            <person name="Clum A."/>
            <person name="Sun H.I."/>
            <person name="Brettin T."/>
            <person name="Detter J.C."/>
            <person name="Han C."/>
            <person name="Larimer F."/>
            <person name="Land M."/>
            <person name="Hauser L."/>
            <person name="Markowitz V."/>
            <person name="Cheng J.F."/>
            <person name="Hugenholtz P."/>
            <person name="Woyke T."/>
            <person name="Wu D."/>
            <person name="Steenblock K."/>
            <person name="Schneider S."/>
            <person name="Pukall R."/>
            <person name="Goeker M."/>
            <person name="Klenk H.P."/>
            <person name="Eisen J.A."/>
        </authorList>
    </citation>
    <scope>NUCLEOTIDE SEQUENCE [LARGE SCALE GENOMIC DNA]</scope>
    <source>
        <strain evidence="6">ATCC 49802 / DSM 20745 / S 6022</strain>
    </source>
</reference>
<dbReference type="InParanoid" id="D1C1U2"/>
<dbReference type="KEGG" id="sti:Sthe_0772"/>
<protein>
    <submittedName>
        <fullName evidence="5">Short-chain dehydrogenase/reductase SDR</fullName>
    </submittedName>
</protein>
<dbReference type="eggNOG" id="COG4221">
    <property type="taxonomic scope" value="Bacteria"/>
</dbReference>
<dbReference type="GO" id="GO:0016020">
    <property type="term" value="C:membrane"/>
    <property type="evidence" value="ECO:0007669"/>
    <property type="project" value="TreeGrafter"/>
</dbReference>
<dbReference type="PRINTS" id="PR00080">
    <property type="entry name" value="SDRFAMILY"/>
</dbReference>
<dbReference type="SUPFAM" id="SSF51735">
    <property type="entry name" value="NAD(P)-binding Rossmann-fold domains"/>
    <property type="match status" value="1"/>
</dbReference>
<dbReference type="GO" id="GO:0016491">
    <property type="term" value="F:oxidoreductase activity"/>
    <property type="evidence" value="ECO:0007669"/>
    <property type="project" value="UniProtKB-KW"/>
</dbReference>
<name>D1C1U2_SPHTD</name>
<dbReference type="PANTHER" id="PTHR44196:SF1">
    <property type="entry name" value="DEHYDROGENASE_REDUCTASE SDR FAMILY MEMBER 7B"/>
    <property type="match status" value="1"/>
</dbReference>
<comment type="similarity">
    <text evidence="1 3">Belongs to the short-chain dehydrogenases/reductases (SDR) family.</text>
</comment>
<dbReference type="FunCoup" id="D1C1U2">
    <property type="interactions" value="12"/>
</dbReference>
<keyword evidence="6" id="KW-1185">Reference proteome</keyword>
<dbReference type="STRING" id="479434.Sthe_0772"/>
<dbReference type="AlphaFoldDB" id="D1C1U2"/>
<evidence type="ECO:0000256" key="2">
    <source>
        <dbReference type="ARBA" id="ARBA00023002"/>
    </source>
</evidence>
<dbReference type="RefSeq" id="WP_012871256.1">
    <property type="nucleotide sequence ID" value="NC_013523.1"/>
</dbReference>
<dbReference type="Pfam" id="PF00106">
    <property type="entry name" value="adh_short"/>
    <property type="match status" value="1"/>
</dbReference>
<evidence type="ECO:0000259" key="4">
    <source>
        <dbReference type="SMART" id="SM00822"/>
    </source>
</evidence>
<dbReference type="PANTHER" id="PTHR44196">
    <property type="entry name" value="DEHYDROGENASE/REDUCTASE SDR FAMILY MEMBER 7B"/>
    <property type="match status" value="1"/>
</dbReference>
<accession>D1C1U2</accession>
<dbReference type="PROSITE" id="PS00061">
    <property type="entry name" value="ADH_SHORT"/>
    <property type="match status" value="1"/>
</dbReference>
<reference evidence="5 6" key="2">
    <citation type="journal article" date="2010" name="Stand. Genomic Sci.">
        <title>Complete genome sequence of Desulfohalobium retbaense type strain (HR(100)).</title>
        <authorList>
            <person name="Spring S."/>
            <person name="Nolan M."/>
            <person name="Lapidus A."/>
            <person name="Glavina Del Rio T."/>
            <person name="Copeland A."/>
            <person name="Tice H."/>
            <person name="Cheng J.F."/>
            <person name="Lucas S."/>
            <person name="Land M."/>
            <person name="Chen F."/>
            <person name="Bruce D."/>
            <person name="Goodwin L."/>
            <person name="Pitluck S."/>
            <person name="Ivanova N."/>
            <person name="Mavromatis K."/>
            <person name="Mikhailova N."/>
            <person name="Pati A."/>
            <person name="Chen A."/>
            <person name="Palaniappan K."/>
            <person name="Hauser L."/>
            <person name="Chang Y.J."/>
            <person name="Jeffries C.D."/>
            <person name="Munk C."/>
            <person name="Kiss H."/>
            <person name="Chain P."/>
            <person name="Han C."/>
            <person name="Brettin T."/>
            <person name="Detter J.C."/>
            <person name="Schuler E."/>
            <person name="Goker M."/>
            <person name="Rohde M."/>
            <person name="Bristow J."/>
            <person name="Eisen J.A."/>
            <person name="Markowitz V."/>
            <person name="Hugenholtz P."/>
            <person name="Kyrpides N.C."/>
            <person name="Klenk H.P."/>
        </authorList>
    </citation>
    <scope>NUCLEOTIDE SEQUENCE [LARGE SCALE GENOMIC DNA]</scope>
    <source>
        <strain evidence="6">ATCC 49802 / DSM 20745 / S 6022</strain>
    </source>
</reference>
<dbReference type="InterPro" id="IPR057326">
    <property type="entry name" value="KR_dom"/>
</dbReference>
<gene>
    <name evidence="5" type="ordered locus">Sthe_0772</name>
</gene>
<dbReference type="PRINTS" id="PR00081">
    <property type="entry name" value="GDHRDH"/>
</dbReference>
<dbReference type="NCBIfam" id="NF005495">
    <property type="entry name" value="PRK07109.1"/>
    <property type="match status" value="1"/>
</dbReference>
<keyword evidence="2" id="KW-0560">Oxidoreductase</keyword>
<evidence type="ECO:0000313" key="5">
    <source>
        <dbReference type="EMBL" id="ACZ38209.1"/>
    </source>
</evidence>
<dbReference type="HOGENOM" id="CLU_010194_2_1_0"/>
<dbReference type="InterPro" id="IPR036291">
    <property type="entry name" value="NAD(P)-bd_dom_sf"/>
</dbReference>
<dbReference type="InterPro" id="IPR002347">
    <property type="entry name" value="SDR_fam"/>
</dbReference>
<proteinExistence type="inferred from homology"/>
<organism evidence="5 6">
    <name type="scientific">Sphaerobacter thermophilus (strain ATCC 49802 / DSM 20745 / KCCM 41009 / NCIMB 13125 / S 6022)</name>
    <dbReference type="NCBI Taxonomy" id="479434"/>
    <lineage>
        <taxon>Bacteria</taxon>
        <taxon>Pseudomonadati</taxon>
        <taxon>Thermomicrobiota</taxon>
        <taxon>Thermomicrobia</taxon>
        <taxon>Sphaerobacterales</taxon>
        <taxon>Sphaerobacterineae</taxon>
        <taxon>Sphaerobacteraceae</taxon>
        <taxon>Sphaerobacter</taxon>
    </lineage>
</organism>
<evidence type="ECO:0000256" key="1">
    <source>
        <dbReference type="ARBA" id="ARBA00006484"/>
    </source>
</evidence>
<evidence type="ECO:0000256" key="3">
    <source>
        <dbReference type="RuleBase" id="RU000363"/>
    </source>
</evidence>
<dbReference type="InterPro" id="IPR020904">
    <property type="entry name" value="Sc_DH/Rdtase_CS"/>
</dbReference>
<dbReference type="EMBL" id="CP001823">
    <property type="protein sequence ID" value="ACZ38209.1"/>
    <property type="molecule type" value="Genomic_DNA"/>
</dbReference>
<dbReference type="SMART" id="SM00822">
    <property type="entry name" value="PKS_KR"/>
    <property type="match status" value="1"/>
</dbReference>
<evidence type="ECO:0000313" key="6">
    <source>
        <dbReference type="Proteomes" id="UP000002027"/>
    </source>
</evidence>
<sequence>MPRPLREQVVVITGASSGIGRETALRLGERGASLVLAARNEEALASLAREIQQAGGKAHVVPTDVADWQQVERLAEAAVDRFGRIDTWINNAGLYLASRVEDMTVDDAARLMQVNVMGTIYGTKAALPHLIRHGQGTIINVGSAVGARGIPLLAAYSASKFAVKGFTEALRVELARDHPGIKVVLIMPLSINTPLFTHHARSRLGFAPHPIPPTYEPGAVAEAILFAIEHPRAEIYIGPGRPLAIINAAMPGLLDRLMLVGDLVYRMQRTDQPDDGLDNFAAPMPADTYTTTGQFTAKAKPNSLYTRVFEHYPATRLAVLGAVLAGVWSLARRLAR</sequence>
<dbReference type="Gene3D" id="3.40.50.720">
    <property type="entry name" value="NAD(P)-binding Rossmann-like Domain"/>
    <property type="match status" value="1"/>
</dbReference>
<dbReference type="FunFam" id="3.40.50.720:FF:000084">
    <property type="entry name" value="Short-chain dehydrogenase reductase"/>
    <property type="match status" value="1"/>
</dbReference>